<dbReference type="KEGG" id="amob:HG15A2_35600"/>
<dbReference type="AlphaFoldDB" id="A0A517MZE3"/>
<dbReference type="EMBL" id="CP036263">
    <property type="protein sequence ID" value="QDT00224.1"/>
    <property type="molecule type" value="Genomic_DNA"/>
</dbReference>
<evidence type="ECO:0000256" key="1">
    <source>
        <dbReference type="SAM" id="MobiDB-lite"/>
    </source>
</evidence>
<feature type="region of interest" description="Disordered" evidence="1">
    <location>
        <begin position="30"/>
        <end position="69"/>
    </location>
</feature>
<sequence length="69" mass="7227" precursor="true">MTARIYPGWASCFLAFSLCIGIIATTGCGPEENTIEIPEDPLPLPGPGARLSHQSQENNSENSPQGGSP</sequence>
<protein>
    <recommendedName>
        <fullName evidence="5">Secreted protein</fullName>
    </recommendedName>
</protein>
<reference evidence="3 4" key="1">
    <citation type="submission" date="2019-02" db="EMBL/GenBank/DDBJ databases">
        <title>Deep-cultivation of Planctomycetes and their phenomic and genomic characterization uncovers novel biology.</title>
        <authorList>
            <person name="Wiegand S."/>
            <person name="Jogler M."/>
            <person name="Boedeker C."/>
            <person name="Pinto D."/>
            <person name="Vollmers J."/>
            <person name="Rivas-Marin E."/>
            <person name="Kohn T."/>
            <person name="Peeters S.H."/>
            <person name="Heuer A."/>
            <person name="Rast P."/>
            <person name="Oberbeckmann S."/>
            <person name="Bunk B."/>
            <person name="Jeske O."/>
            <person name="Meyerdierks A."/>
            <person name="Storesund J.E."/>
            <person name="Kallscheuer N."/>
            <person name="Luecker S."/>
            <person name="Lage O.M."/>
            <person name="Pohl T."/>
            <person name="Merkel B.J."/>
            <person name="Hornburger P."/>
            <person name="Mueller R.-W."/>
            <person name="Bruemmer F."/>
            <person name="Labrenz M."/>
            <person name="Spormann A.M."/>
            <person name="Op den Camp H."/>
            <person name="Overmann J."/>
            <person name="Amann R."/>
            <person name="Jetten M.S.M."/>
            <person name="Mascher T."/>
            <person name="Medema M.H."/>
            <person name="Devos D.P."/>
            <person name="Kaster A.-K."/>
            <person name="Ovreas L."/>
            <person name="Rohde M."/>
            <person name="Galperin M.Y."/>
            <person name="Jogler C."/>
        </authorList>
    </citation>
    <scope>NUCLEOTIDE SEQUENCE [LARGE SCALE GENOMIC DNA]</scope>
    <source>
        <strain evidence="3 4">HG15A2</strain>
    </source>
</reference>
<accession>A0A517MZE3</accession>
<feature type="signal peptide" evidence="2">
    <location>
        <begin position="1"/>
        <end position="24"/>
    </location>
</feature>
<dbReference type="PROSITE" id="PS51257">
    <property type="entry name" value="PROKAR_LIPOPROTEIN"/>
    <property type="match status" value="1"/>
</dbReference>
<name>A0A517MZE3_9BACT</name>
<evidence type="ECO:0000313" key="3">
    <source>
        <dbReference type="EMBL" id="QDT00224.1"/>
    </source>
</evidence>
<feature type="compositionally biased region" description="Low complexity" evidence="1">
    <location>
        <begin position="54"/>
        <end position="63"/>
    </location>
</feature>
<feature type="chain" id="PRO_5022004167" description="Secreted protein" evidence="2">
    <location>
        <begin position="25"/>
        <end position="69"/>
    </location>
</feature>
<proteinExistence type="predicted"/>
<evidence type="ECO:0008006" key="5">
    <source>
        <dbReference type="Google" id="ProtNLM"/>
    </source>
</evidence>
<organism evidence="3 4">
    <name type="scientific">Adhaeretor mobilis</name>
    <dbReference type="NCBI Taxonomy" id="1930276"/>
    <lineage>
        <taxon>Bacteria</taxon>
        <taxon>Pseudomonadati</taxon>
        <taxon>Planctomycetota</taxon>
        <taxon>Planctomycetia</taxon>
        <taxon>Pirellulales</taxon>
        <taxon>Lacipirellulaceae</taxon>
        <taxon>Adhaeretor</taxon>
    </lineage>
</organism>
<evidence type="ECO:0000256" key="2">
    <source>
        <dbReference type="SAM" id="SignalP"/>
    </source>
</evidence>
<evidence type="ECO:0000313" key="4">
    <source>
        <dbReference type="Proteomes" id="UP000319852"/>
    </source>
</evidence>
<gene>
    <name evidence="3" type="ORF">HG15A2_35600</name>
</gene>
<keyword evidence="2" id="KW-0732">Signal</keyword>
<keyword evidence="4" id="KW-1185">Reference proteome</keyword>
<dbReference type="Proteomes" id="UP000319852">
    <property type="component" value="Chromosome"/>
</dbReference>